<dbReference type="EC" id="3.2.1.8" evidence="3 9"/>
<evidence type="ECO:0000313" key="11">
    <source>
        <dbReference type="EMBL" id="ABG59637.1"/>
    </source>
</evidence>
<dbReference type="Pfam" id="PF18962">
    <property type="entry name" value="Por_Secre_tail"/>
    <property type="match status" value="1"/>
</dbReference>
<accession>A0A6N4STD6</accession>
<keyword evidence="8 9" id="KW-0624">Polysaccharide degradation</keyword>
<dbReference type="EMBL" id="CP000383">
    <property type="protein sequence ID" value="ABG59637.1"/>
    <property type="molecule type" value="Genomic_DNA"/>
</dbReference>
<dbReference type="Pfam" id="PF19081">
    <property type="entry name" value="Ig_7"/>
    <property type="match status" value="4"/>
</dbReference>
<dbReference type="PANTHER" id="PTHR46828:SF2">
    <property type="entry name" value="ENDO-1,4-BETA-XYLANASE A-RELATED"/>
    <property type="match status" value="1"/>
</dbReference>
<dbReference type="GO" id="GO:0030246">
    <property type="term" value="F:carbohydrate binding"/>
    <property type="evidence" value="ECO:0007669"/>
    <property type="project" value="InterPro"/>
</dbReference>
<dbReference type="InterPro" id="IPR033123">
    <property type="entry name" value="GH11_dom"/>
</dbReference>
<evidence type="ECO:0000313" key="12">
    <source>
        <dbReference type="Proteomes" id="UP000001822"/>
    </source>
</evidence>
<dbReference type="PROSITE" id="PS51761">
    <property type="entry name" value="GH11_3"/>
    <property type="match status" value="1"/>
</dbReference>
<dbReference type="KEGG" id="chu:CHU_2379"/>
<evidence type="ECO:0000256" key="9">
    <source>
        <dbReference type="PROSITE-ProRule" id="PRU01097"/>
    </source>
</evidence>
<dbReference type="SUPFAM" id="SSF49899">
    <property type="entry name" value="Concanavalin A-like lectins/glucanases"/>
    <property type="match status" value="1"/>
</dbReference>
<evidence type="ECO:0000256" key="5">
    <source>
        <dbReference type="ARBA" id="ARBA00022801"/>
    </source>
</evidence>
<feature type="active site" description="Nucleophile" evidence="9">
    <location>
        <position position="120"/>
    </location>
</feature>
<dbReference type="SUPFAM" id="SSF49344">
    <property type="entry name" value="CBD9-like"/>
    <property type="match status" value="1"/>
</dbReference>
<dbReference type="CDD" id="cd09619">
    <property type="entry name" value="CBM9_like_4"/>
    <property type="match status" value="1"/>
</dbReference>
<dbReference type="UniPathway" id="UPA00114"/>
<dbReference type="AlphaFoldDB" id="A0A6N4STD6"/>
<dbReference type="Proteomes" id="UP000001822">
    <property type="component" value="Chromosome"/>
</dbReference>
<dbReference type="SUPFAM" id="SSF49299">
    <property type="entry name" value="PKD domain"/>
    <property type="match status" value="3"/>
</dbReference>
<sequence length="1160" mass="119546">MRLQLPVRNTMRRFSLIVFSFVLLVTVSVSYAQTVTTNTQSTHNGFFYSFWNDGSKGSASMTLGPAGNYSTTWSNIGNFTAGKGWAVGKPDRVVCFSGNFDGGSNGFLALYGWTKNALIEYYVCENYGAWTPPGNTSGIVNKGTYTCDGGTYTIYTATRTNQPSIVGTATFQQFWSVRTQKRSSGTITFATHVAAWKAAGMNMGTTWDYQIMESEGYNSSGSSNITVSECVSCATPAPTTITSFDYEVGAAATQLTATGTALKWYTVATGGTALSSAPTPNTATAGTTKYYVGQTLNGCEGPRTEITVRVSQKYKIFKVSSPIIIDGTLEATWSNASVLPAAATKLIAGAVTNSTDLSGNFKALWDDTYLYVLADVTDDVKMNESTNVYDDDGVEVYVDINNDKATTYGANDVQYTFGWNDGTTVGVLPSGRATTGITYAAVARTGGYIVEARIPWTTLKGTPAIGQLVGMDFMINDDDDGGTRDGKLAWNASEDDAWENPSLFGTAVLQGLLPCSTPAAPTVVTPVAYCQNATAAALTATGTSLLWYTNSTGGTGTASLTPVTTAAGTATYYVSQNVGGCESARAPIVVNVNALPTAVITAGSATTFCAGGSVTLTAGNGTEYVWKNGTTQVGTASTYTATTSGSYTVEITNTNNCKATSTATAVTVNAAPAAPTVTAPAAYCQNAASSALTATGTALKWYDAATGGTSSASVTPNTATVGTKNYYVSQTTNGCESPRAQVAVTVNALPTAVITAGSATTFCAGGSVTLTAGNGTGYVWKNGTTQVGITSTYTATTSGSYTVEITNTNNCKATSTATAVTVNAAPAAPTVTAPAAYCQNAAASALTATGTALKWYDAATGGTSSASVTPNTATVGTINYYVSQTTNGCESPRAQVAVTVNALPAAAITVIGSTSIVQGGSVTLNAPAGTGLSYKWFKGTNQVGTAAASYTATAEGNYTVEVTNAAGCKAISPVTTITQKVNQPSVITITSPVTNTTVSSTVTITADISDADGSIKLVEYLVGDTVIGSSISEPYSFTWNDVSAGLHTITIRVTDSQDGITTSSPVTVFAGVTTGITSGNSMQANVYPVPAKDELIVETEVDLSEALFRITNALGEEVFAPIQIAGTNAKVNVSTLAEGAYVLVIRQGSNVLTKKIILTY</sequence>
<gene>
    <name evidence="11" type="ordered locus">CHU_2379</name>
</gene>
<organism evidence="11 12">
    <name type="scientific">Cytophaga hutchinsonii (strain ATCC 33406 / DSM 1761 / CIP 103989 / NBRC 15051 / NCIMB 9469 / D465)</name>
    <dbReference type="NCBI Taxonomy" id="269798"/>
    <lineage>
        <taxon>Bacteria</taxon>
        <taxon>Pseudomonadati</taxon>
        <taxon>Bacteroidota</taxon>
        <taxon>Cytophagia</taxon>
        <taxon>Cytophagales</taxon>
        <taxon>Cytophagaceae</taxon>
        <taxon>Cytophaga</taxon>
    </lineage>
</organism>
<evidence type="ECO:0000256" key="8">
    <source>
        <dbReference type="ARBA" id="ARBA00023326"/>
    </source>
</evidence>
<keyword evidence="5 9" id="KW-0378">Hydrolase</keyword>
<keyword evidence="6 9" id="KW-0119">Carbohydrate metabolism</keyword>
<dbReference type="PANTHER" id="PTHR46828">
    <property type="entry name" value="ENDO-1,4-BETA-XYLANASE A-RELATED"/>
    <property type="match status" value="1"/>
</dbReference>
<dbReference type="Gene3D" id="2.60.40.1190">
    <property type="match status" value="1"/>
</dbReference>
<keyword evidence="7 9" id="KW-0326">Glycosidase</keyword>
<dbReference type="Gene3D" id="2.60.120.180">
    <property type="match status" value="1"/>
</dbReference>
<dbReference type="NCBIfam" id="TIGR04183">
    <property type="entry name" value="Por_Secre_tail"/>
    <property type="match status" value="1"/>
</dbReference>
<protein>
    <recommendedName>
        <fullName evidence="3 9">endo-1,4-beta-xylanase</fullName>
        <ecNumber evidence="3 9">3.2.1.8</ecNumber>
    </recommendedName>
</protein>
<comment type="similarity">
    <text evidence="9">Belongs to the glycosyl hydrolase 11 (cellulase G) family.</text>
</comment>
<dbReference type="InterPro" id="IPR013319">
    <property type="entry name" value="GH11/12"/>
</dbReference>
<feature type="domain" description="GH11" evidence="10">
    <location>
        <begin position="34"/>
        <end position="228"/>
    </location>
</feature>
<dbReference type="InterPro" id="IPR010502">
    <property type="entry name" value="Carb-bd_dom_fam9"/>
</dbReference>
<evidence type="ECO:0000256" key="1">
    <source>
        <dbReference type="ARBA" id="ARBA00000681"/>
    </source>
</evidence>
<reference evidence="11 12" key="1">
    <citation type="journal article" date="2007" name="Appl. Environ. Microbiol.">
        <title>Genome sequence of the cellulolytic gliding bacterium Cytophaga hutchinsonii.</title>
        <authorList>
            <person name="Xie G."/>
            <person name="Bruce D.C."/>
            <person name="Challacombe J.F."/>
            <person name="Chertkov O."/>
            <person name="Detter J.C."/>
            <person name="Gilna P."/>
            <person name="Han C.S."/>
            <person name="Lucas S."/>
            <person name="Misra M."/>
            <person name="Myers G.L."/>
            <person name="Richardson P."/>
            <person name="Tapia R."/>
            <person name="Thayer N."/>
            <person name="Thompson L.S."/>
            <person name="Brettin T.S."/>
            <person name="Henrissat B."/>
            <person name="Wilson D.B."/>
            <person name="McBride M.J."/>
        </authorList>
    </citation>
    <scope>NUCLEOTIDE SEQUENCE [LARGE SCALE GENOMIC DNA]</scope>
    <source>
        <strain evidence="12">ATCC 33406 / DSM 1761 / CIP 103989 / NBRC 15051 / NCIMB 9469 / D465</strain>
    </source>
</reference>
<evidence type="ECO:0000256" key="3">
    <source>
        <dbReference type="ARBA" id="ARBA00012590"/>
    </source>
</evidence>
<dbReference type="InterPro" id="IPR026444">
    <property type="entry name" value="Secre_tail"/>
</dbReference>
<dbReference type="GO" id="GO:0045493">
    <property type="term" value="P:xylan catabolic process"/>
    <property type="evidence" value="ECO:0007669"/>
    <property type="project" value="UniProtKB-UniRule"/>
</dbReference>
<dbReference type="GO" id="GO:0031176">
    <property type="term" value="F:endo-1,4-beta-xylanase activity"/>
    <property type="evidence" value="ECO:0007669"/>
    <property type="project" value="UniProtKB-UniRule"/>
</dbReference>
<dbReference type="Pfam" id="PF17957">
    <property type="entry name" value="Big_7"/>
    <property type="match status" value="1"/>
</dbReference>
<comment type="pathway">
    <text evidence="2 9">Glycan degradation; xylan degradation.</text>
</comment>
<proteinExistence type="inferred from homology"/>
<dbReference type="Gene3D" id="2.60.40.10">
    <property type="entry name" value="Immunoglobulins"/>
    <property type="match status" value="4"/>
</dbReference>
<keyword evidence="4 9" id="KW-0858">Xylan degradation</keyword>
<dbReference type="Pfam" id="PF06452">
    <property type="entry name" value="CBM9_1"/>
    <property type="match status" value="1"/>
</dbReference>
<dbReference type="InterPro" id="IPR044023">
    <property type="entry name" value="Ig_7"/>
</dbReference>
<dbReference type="InterPro" id="IPR013320">
    <property type="entry name" value="ConA-like_dom_sf"/>
</dbReference>
<evidence type="ECO:0000256" key="2">
    <source>
        <dbReference type="ARBA" id="ARBA00004851"/>
    </source>
</evidence>
<dbReference type="Pfam" id="PF00457">
    <property type="entry name" value="Glyco_hydro_11"/>
    <property type="match status" value="1"/>
</dbReference>
<evidence type="ECO:0000259" key="10">
    <source>
        <dbReference type="PROSITE" id="PS51761"/>
    </source>
</evidence>
<dbReference type="InterPro" id="IPR035986">
    <property type="entry name" value="PKD_dom_sf"/>
</dbReference>
<evidence type="ECO:0000256" key="7">
    <source>
        <dbReference type="ARBA" id="ARBA00023295"/>
    </source>
</evidence>
<dbReference type="InterPro" id="IPR001137">
    <property type="entry name" value="Glyco_hydro_11"/>
</dbReference>
<evidence type="ECO:0000256" key="4">
    <source>
        <dbReference type="ARBA" id="ARBA00022651"/>
    </source>
</evidence>
<feature type="active site" description="Proton donor" evidence="9">
    <location>
        <position position="215"/>
    </location>
</feature>
<keyword evidence="12" id="KW-1185">Reference proteome</keyword>
<dbReference type="InterPro" id="IPR013783">
    <property type="entry name" value="Ig-like_fold"/>
</dbReference>
<name>A0A6N4STD6_CYTH3</name>
<dbReference type="PRINTS" id="PR00911">
    <property type="entry name" value="GLHYDRLASE11"/>
</dbReference>
<evidence type="ECO:0000256" key="6">
    <source>
        <dbReference type="ARBA" id="ARBA00023277"/>
    </source>
</evidence>
<comment type="catalytic activity">
    <reaction evidence="1 9">
        <text>Endohydrolysis of (1-&gt;4)-beta-D-xylosidic linkages in xylans.</text>
        <dbReference type="EC" id="3.2.1.8"/>
    </reaction>
</comment>